<dbReference type="AlphaFoldDB" id="A0A165CP72"/>
<keyword evidence="2" id="KW-1185">Reference proteome</keyword>
<dbReference type="EMBL" id="KV426302">
    <property type="protein sequence ID" value="KZV82838.1"/>
    <property type="molecule type" value="Genomic_DNA"/>
</dbReference>
<protein>
    <recommendedName>
        <fullName evidence="3">F-box domain-containing protein</fullName>
    </recommendedName>
</protein>
<dbReference type="Proteomes" id="UP000077266">
    <property type="component" value="Unassembled WGS sequence"/>
</dbReference>
<accession>A0A165CP72</accession>
<evidence type="ECO:0000313" key="2">
    <source>
        <dbReference type="Proteomes" id="UP000077266"/>
    </source>
</evidence>
<dbReference type="InParanoid" id="A0A165CP72"/>
<evidence type="ECO:0000313" key="1">
    <source>
        <dbReference type="EMBL" id="KZV82838.1"/>
    </source>
</evidence>
<gene>
    <name evidence="1" type="ORF">EXIGLDRAFT_729269</name>
</gene>
<organism evidence="1 2">
    <name type="scientific">Exidia glandulosa HHB12029</name>
    <dbReference type="NCBI Taxonomy" id="1314781"/>
    <lineage>
        <taxon>Eukaryota</taxon>
        <taxon>Fungi</taxon>
        <taxon>Dikarya</taxon>
        <taxon>Basidiomycota</taxon>
        <taxon>Agaricomycotina</taxon>
        <taxon>Agaricomycetes</taxon>
        <taxon>Auriculariales</taxon>
        <taxon>Exidiaceae</taxon>
        <taxon>Exidia</taxon>
    </lineage>
</organism>
<reference evidence="1 2" key="1">
    <citation type="journal article" date="2016" name="Mol. Biol. Evol.">
        <title>Comparative Genomics of Early-Diverging Mushroom-Forming Fungi Provides Insights into the Origins of Lignocellulose Decay Capabilities.</title>
        <authorList>
            <person name="Nagy L.G."/>
            <person name="Riley R."/>
            <person name="Tritt A."/>
            <person name="Adam C."/>
            <person name="Daum C."/>
            <person name="Floudas D."/>
            <person name="Sun H."/>
            <person name="Yadav J.S."/>
            <person name="Pangilinan J."/>
            <person name="Larsson K.H."/>
            <person name="Matsuura K."/>
            <person name="Barry K."/>
            <person name="Labutti K."/>
            <person name="Kuo R."/>
            <person name="Ohm R.A."/>
            <person name="Bhattacharya S.S."/>
            <person name="Shirouzu T."/>
            <person name="Yoshinaga Y."/>
            <person name="Martin F.M."/>
            <person name="Grigoriev I.V."/>
            <person name="Hibbett D.S."/>
        </authorList>
    </citation>
    <scope>NUCLEOTIDE SEQUENCE [LARGE SCALE GENOMIC DNA]</scope>
    <source>
        <strain evidence="1 2">HHB12029</strain>
    </source>
</reference>
<evidence type="ECO:0008006" key="3">
    <source>
        <dbReference type="Google" id="ProtNLM"/>
    </source>
</evidence>
<sequence>MVSGSPYTDDYDYDSGRLVFPSVTRLVYRLFRSNLSAFVHTLEMCPNIQILDLRGHTTMDAEAASRDYGRLAELAVNVTHIHIHAVDNMHRTIVALHTPHRRTFIVDLTWCQLPEGTLCSIFSDLRQGVRLSISCSRRPGTTHFPYWDIDGTDCQGMHRGLYQCREDTVQTLWNYLSPLSLSEISIDVALLGGVLGTHSVYPGVHELTISITDIDAFAFPETGSTPHFPDLRLLRLAVAKSLSMLFISASSLASFISDLRIDGGVLAELVLENVTMEGGIAEVAAVVDEH</sequence>
<proteinExistence type="predicted"/>
<name>A0A165CP72_EXIGL</name>